<name>A0A7V5RP03_CALAY</name>
<evidence type="ECO:0000256" key="1">
    <source>
        <dbReference type="ARBA" id="ARBA00006040"/>
    </source>
</evidence>
<evidence type="ECO:0000256" key="3">
    <source>
        <dbReference type="ARBA" id="ARBA00022723"/>
    </source>
</evidence>
<keyword evidence="6 7" id="KW-0482">Metalloprotease</keyword>
<dbReference type="Gene3D" id="3.40.390.10">
    <property type="entry name" value="Collagenase (Catalytic Domain)"/>
    <property type="match status" value="1"/>
</dbReference>
<evidence type="ECO:0000256" key="4">
    <source>
        <dbReference type="ARBA" id="ARBA00022801"/>
    </source>
</evidence>
<evidence type="ECO:0000259" key="9">
    <source>
        <dbReference type="Pfam" id="PF01432"/>
    </source>
</evidence>
<dbReference type="InterPro" id="IPR024077">
    <property type="entry name" value="Neurolysin/TOP_dom2"/>
</dbReference>
<keyword evidence="8" id="KW-0732">Signal</keyword>
<comment type="caution">
    <text evidence="10">The sequence shown here is derived from an EMBL/GenBank/DDBJ whole genome shotgun (WGS) entry which is preliminary data.</text>
</comment>
<dbReference type="GO" id="GO:0004180">
    <property type="term" value="F:carboxypeptidase activity"/>
    <property type="evidence" value="ECO:0007669"/>
    <property type="project" value="TreeGrafter"/>
</dbReference>
<evidence type="ECO:0000256" key="7">
    <source>
        <dbReference type="RuleBase" id="RU003435"/>
    </source>
</evidence>
<keyword evidence="3 7" id="KW-0479">Metal-binding</keyword>
<dbReference type="GO" id="GO:0004222">
    <property type="term" value="F:metalloendopeptidase activity"/>
    <property type="evidence" value="ECO:0007669"/>
    <property type="project" value="InterPro"/>
</dbReference>
<keyword evidence="2 7" id="KW-0645">Protease</keyword>
<dbReference type="InterPro" id="IPR024080">
    <property type="entry name" value="Neurolysin/TOP_N"/>
</dbReference>
<dbReference type="PROSITE" id="PS51257">
    <property type="entry name" value="PROKAR_LIPOPROTEIN"/>
    <property type="match status" value="1"/>
</dbReference>
<feature type="signal peptide" evidence="8">
    <location>
        <begin position="1"/>
        <end position="21"/>
    </location>
</feature>
<dbReference type="Gene3D" id="1.20.1050.40">
    <property type="entry name" value="Endopeptidase. Chain P, domain 1"/>
    <property type="match status" value="1"/>
</dbReference>
<dbReference type="SUPFAM" id="SSF55486">
    <property type="entry name" value="Metalloproteases ('zincins'), catalytic domain"/>
    <property type="match status" value="1"/>
</dbReference>
<dbReference type="FunFam" id="3.40.390.10:FF:000009">
    <property type="entry name" value="Oligopeptidase A"/>
    <property type="match status" value="1"/>
</dbReference>
<protein>
    <submittedName>
        <fullName evidence="10">M3 family peptidase</fullName>
    </submittedName>
</protein>
<evidence type="ECO:0000256" key="5">
    <source>
        <dbReference type="ARBA" id="ARBA00022833"/>
    </source>
</evidence>
<dbReference type="PANTHER" id="PTHR43660">
    <property type="entry name" value="DIPEPTIDYL CARBOXYPEPTIDASE"/>
    <property type="match status" value="1"/>
</dbReference>
<gene>
    <name evidence="10" type="ORF">ENJ15_03720</name>
</gene>
<proteinExistence type="inferred from homology"/>
<dbReference type="PANTHER" id="PTHR43660:SF1">
    <property type="entry name" value="DIPEPTIDYL CARBOXYPEPTIDASE"/>
    <property type="match status" value="1"/>
</dbReference>
<dbReference type="Proteomes" id="UP000885771">
    <property type="component" value="Unassembled WGS sequence"/>
</dbReference>
<dbReference type="CDD" id="cd06456">
    <property type="entry name" value="M3A_DCP"/>
    <property type="match status" value="1"/>
</dbReference>
<evidence type="ECO:0000256" key="8">
    <source>
        <dbReference type="SAM" id="SignalP"/>
    </source>
</evidence>
<dbReference type="GO" id="GO:0005829">
    <property type="term" value="C:cytosol"/>
    <property type="evidence" value="ECO:0007669"/>
    <property type="project" value="TreeGrafter"/>
</dbReference>
<dbReference type="InterPro" id="IPR024079">
    <property type="entry name" value="MetalloPept_cat_dom_sf"/>
</dbReference>
<dbReference type="InterPro" id="IPR001567">
    <property type="entry name" value="Pept_M3A_M3B_dom"/>
</dbReference>
<reference evidence="10" key="1">
    <citation type="journal article" date="2020" name="mSystems">
        <title>Genome- and Community-Level Interaction Insights into Carbon Utilization and Element Cycling Functions of Hydrothermarchaeota in Hydrothermal Sediment.</title>
        <authorList>
            <person name="Zhou Z."/>
            <person name="Liu Y."/>
            <person name="Xu W."/>
            <person name="Pan J."/>
            <person name="Luo Z.H."/>
            <person name="Li M."/>
        </authorList>
    </citation>
    <scope>NUCLEOTIDE SEQUENCE [LARGE SCALE GENOMIC DNA]</scope>
    <source>
        <strain evidence="10">HyVt-460</strain>
    </source>
</reference>
<dbReference type="GO" id="GO:0006508">
    <property type="term" value="P:proteolysis"/>
    <property type="evidence" value="ECO:0007669"/>
    <property type="project" value="UniProtKB-KW"/>
</dbReference>
<dbReference type="GO" id="GO:0046872">
    <property type="term" value="F:metal ion binding"/>
    <property type="evidence" value="ECO:0007669"/>
    <property type="project" value="UniProtKB-UniRule"/>
</dbReference>
<dbReference type="AlphaFoldDB" id="A0A7V5RP03"/>
<dbReference type="Gene3D" id="1.10.1370.10">
    <property type="entry name" value="Neurolysin, domain 3"/>
    <property type="match status" value="1"/>
</dbReference>
<sequence length="701" mass="80977">MYHKLIMLVLTGALFMSCNEAQNTADSSNPFFQEWKTPYGVPDFDRISTDDYMPAFKKGMADHLKEVEKIAANPQEPTFENTVTAMEKSGKLLTRVANVFFNLVSANTNKELQAISREVSPMLSKHNDDINLNAQLFARFKTLYEQRDKLNLTGEQNKLLEKYYKDFIRGGANLSDGDKEKLRAMNEELSVLQVKFSENVLHEDNAFELLLDEKDLSGLPDGVKNAAAEAARARGYEGKWLFTLHKPSLIPFIQYSDRRDLREKLYRGYFMRGDNDNEYDNKDIFDKVVNLRIRKAHLLGYKSHADFVLEERMAKTPANVYKLLDKVWPAALNKAKEERAMMQKMIDADGGDFKLASWDWWYYAEKIRQQKYKLDEDEIRPYLKIDNVIKGSFILANKLYGLTFEEQDNLPKYHPEVKTYLVKDEKGNEIGIYLSDWFYRDSKRGGAWMNEYRAQSNMDGNRIIPIIVNVGNFTKPTADRPSLLSLDEANTLFHEFGHALHGLLSDCTYPTISGTSVPRDFVEFPSQVMENWVLEPEMLKLYAFHYKTGEVMPASLIEKIKNAGKFNQGFATVEYMAASYLDMAWHTLTEEKKHDVNAFEKAAMDKIGLIPEIIPRYRSTYFRHVVGGYSAGYYSYLWSEILDADTFEAFKEHGIFDKKTAESFRKNILSRGGTEEAMKMYINFRGREPSIEPLLERRGLK</sequence>
<keyword evidence="4 7" id="KW-0378">Hydrolase</keyword>
<dbReference type="Pfam" id="PF01432">
    <property type="entry name" value="Peptidase_M3"/>
    <property type="match status" value="1"/>
</dbReference>
<evidence type="ECO:0000256" key="2">
    <source>
        <dbReference type="ARBA" id="ARBA00022670"/>
    </source>
</evidence>
<organism evidence="10">
    <name type="scientific">Caldithrix abyssi</name>
    <dbReference type="NCBI Taxonomy" id="187145"/>
    <lineage>
        <taxon>Bacteria</taxon>
        <taxon>Pseudomonadati</taxon>
        <taxon>Calditrichota</taxon>
        <taxon>Calditrichia</taxon>
        <taxon>Calditrichales</taxon>
        <taxon>Calditrichaceae</taxon>
        <taxon>Caldithrix</taxon>
    </lineage>
</organism>
<dbReference type="InterPro" id="IPR045090">
    <property type="entry name" value="Pept_M3A_M3B"/>
</dbReference>
<dbReference type="EMBL" id="DRLI01000142">
    <property type="protein sequence ID" value="HHM02096.1"/>
    <property type="molecule type" value="Genomic_DNA"/>
</dbReference>
<feature type="chain" id="PRO_5030776479" evidence="8">
    <location>
        <begin position="22"/>
        <end position="701"/>
    </location>
</feature>
<feature type="domain" description="Peptidase M3A/M3B catalytic" evidence="9">
    <location>
        <begin position="253"/>
        <end position="699"/>
    </location>
</feature>
<keyword evidence="5 7" id="KW-0862">Zinc</keyword>
<evidence type="ECO:0000313" key="10">
    <source>
        <dbReference type="EMBL" id="HHM02096.1"/>
    </source>
</evidence>
<dbReference type="InterPro" id="IPR034005">
    <property type="entry name" value="M3A_DCP"/>
</dbReference>
<accession>A0A7V5RP03</accession>
<evidence type="ECO:0000256" key="6">
    <source>
        <dbReference type="ARBA" id="ARBA00023049"/>
    </source>
</evidence>
<comment type="cofactor">
    <cofactor evidence="7">
        <name>Zn(2+)</name>
        <dbReference type="ChEBI" id="CHEBI:29105"/>
    </cofactor>
    <text evidence="7">Binds 1 zinc ion.</text>
</comment>
<comment type="similarity">
    <text evidence="1 7">Belongs to the peptidase M3 family.</text>
</comment>